<evidence type="ECO:0000256" key="9">
    <source>
        <dbReference type="SAM" id="Phobius"/>
    </source>
</evidence>
<evidence type="ECO:0000313" key="12">
    <source>
        <dbReference type="EMBL" id="KGA17770.1"/>
    </source>
</evidence>
<feature type="transmembrane region" description="Helical" evidence="9">
    <location>
        <begin position="55"/>
        <end position="80"/>
    </location>
</feature>
<dbReference type="PROSITE" id="PS51846">
    <property type="entry name" value="CNNM"/>
    <property type="match status" value="1"/>
</dbReference>
<dbReference type="InterPro" id="IPR000644">
    <property type="entry name" value="CBS_dom"/>
</dbReference>
<evidence type="ECO:0000256" key="6">
    <source>
        <dbReference type="ARBA" id="ARBA00022989"/>
    </source>
</evidence>
<dbReference type="SMART" id="SM00116">
    <property type="entry name" value="CBS"/>
    <property type="match status" value="2"/>
</dbReference>
<dbReference type="Gene3D" id="3.30.465.10">
    <property type="match status" value="1"/>
</dbReference>
<dbReference type="PROSITE" id="PS51371">
    <property type="entry name" value="CBS"/>
    <property type="match status" value="2"/>
</dbReference>
<feature type="transmembrane region" description="Helical" evidence="9">
    <location>
        <begin position="6"/>
        <end position="34"/>
    </location>
</feature>
<evidence type="ECO:0000256" key="7">
    <source>
        <dbReference type="ARBA" id="ARBA00023122"/>
    </source>
</evidence>
<evidence type="ECO:0000256" key="8">
    <source>
        <dbReference type="ARBA" id="ARBA00023136"/>
    </source>
</evidence>
<name>A0A094Q0Y3_9ZZZZ</name>
<dbReference type="Gene3D" id="3.10.580.10">
    <property type="entry name" value="CBS-domain"/>
    <property type="match status" value="1"/>
</dbReference>
<accession>A0A094Q0Y3</accession>
<dbReference type="PANTHER" id="PTHR22777">
    <property type="entry name" value="HEMOLYSIN-RELATED"/>
    <property type="match status" value="1"/>
</dbReference>
<evidence type="ECO:0000256" key="2">
    <source>
        <dbReference type="ARBA" id="ARBA00006337"/>
    </source>
</evidence>
<dbReference type="SUPFAM" id="SSF54631">
    <property type="entry name" value="CBS-domain pair"/>
    <property type="match status" value="1"/>
</dbReference>
<evidence type="ECO:0000259" key="10">
    <source>
        <dbReference type="PROSITE" id="PS51371"/>
    </source>
</evidence>
<feature type="transmembrane region" description="Helical" evidence="9">
    <location>
        <begin position="119"/>
        <end position="142"/>
    </location>
</feature>
<evidence type="ECO:0000256" key="5">
    <source>
        <dbReference type="ARBA" id="ARBA00022737"/>
    </source>
</evidence>
<dbReference type="SMART" id="SM01091">
    <property type="entry name" value="CorC_HlyC"/>
    <property type="match status" value="1"/>
</dbReference>
<evidence type="ECO:0000256" key="3">
    <source>
        <dbReference type="ARBA" id="ARBA00022475"/>
    </source>
</evidence>
<dbReference type="AlphaFoldDB" id="A0A094Q0Y3"/>
<dbReference type="CDD" id="cd04590">
    <property type="entry name" value="CBS_pair_CorC_HlyC_assoc"/>
    <property type="match status" value="1"/>
</dbReference>
<evidence type="ECO:0000256" key="1">
    <source>
        <dbReference type="ARBA" id="ARBA00004651"/>
    </source>
</evidence>
<dbReference type="InterPro" id="IPR046342">
    <property type="entry name" value="CBS_dom_sf"/>
</dbReference>
<evidence type="ECO:0000259" key="11">
    <source>
        <dbReference type="PROSITE" id="PS51846"/>
    </source>
</evidence>
<keyword evidence="8 9" id="KW-0472">Membrane</keyword>
<keyword evidence="5" id="KW-0677">Repeat</keyword>
<dbReference type="Pfam" id="PF03471">
    <property type="entry name" value="CorC_HlyC"/>
    <property type="match status" value="1"/>
</dbReference>
<evidence type="ECO:0008006" key="13">
    <source>
        <dbReference type="Google" id="ProtNLM"/>
    </source>
</evidence>
<dbReference type="InterPro" id="IPR036318">
    <property type="entry name" value="FAD-bd_PCMH-like_sf"/>
</dbReference>
<keyword evidence="7" id="KW-0129">CBS domain</keyword>
<feature type="domain" description="CNNM transmembrane" evidence="11">
    <location>
        <begin position="1"/>
        <end position="182"/>
    </location>
</feature>
<dbReference type="PANTHER" id="PTHR22777:SF32">
    <property type="entry name" value="UPF0053 INNER MEMBRANE PROTEIN YFJD"/>
    <property type="match status" value="1"/>
</dbReference>
<protein>
    <recommendedName>
        <fullName evidence="13">DUF21 domain-containing protein</fullName>
    </recommendedName>
</protein>
<keyword evidence="4 9" id="KW-0812">Transmembrane</keyword>
<comment type="caution">
    <text evidence="12">The sequence shown here is derived from an EMBL/GenBank/DDBJ whole genome shotgun (WGS) entry which is preliminary data.</text>
</comment>
<dbReference type="InterPro" id="IPR016169">
    <property type="entry name" value="FAD-bd_PCMH_sub2"/>
</dbReference>
<keyword evidence="3" id="KW-1003">Cell membrane</keyword>
<gene>
    <name evidence="12" type="ORF">GM50_10620</name>
</gene>
<dbReference type="InterPro" id="IPR044751">
    <property type="entry name" value="Ion_transp-like_CBS"/>
</dbReference>
<comment type="similarity">
    <text evidence="2">Belongs to the UPF0053 family.</text>
</comment>
<dbReference type="InterPro" id="IPR002550">
    <property type="entry name" value="CNNM"/>
</dbReference>
<comment type="subcellular location">
    <subcellularLocation>
        <location evidence="1">Cell membrane</location>
        <topology evidence="1">Multi-pass membrane protein</topology>
    </subcellularLocation>
</comment>
<proteinExistence type="inferred from homology"/>
<dbReference type="GO" id="GO:0050660">
    <property type="term" value="F:flavin adenine dinucleotide binding"/>
    <property type="evidence" value="ECO:0007669"/>
    <property type="project" value="InterPro"/>
</dbReference>
<keyword evidence="6 9" id="KW-1133">Transmembrane helix</keyword>
<feature type="transmembrane region" description="Helical" evidence="9">
    <location>
        <begin position="86"/>
        <end position="107"/>
    </location>
</feature>
<sequence length="427" mass="47207">MNPLPIIPIVILLTFAGFLAGTESALSAISRVVIEELESKRGGRILKKVFFDQARYLNVVLLVRKTCELTATVLLAVILLREHSSAQAMAMTVAIMVVISYVIVGVGPRTLGKQRPVKWALLGATVAYFLAFILAPVTKLLIALGNAITPGKGFRGGPFANEAELRDLVDQAHERGLVESDEHEMIHSVFELGDTLVRELMVPRTDMVWVEKDKTLRQGLSLALRSGFSRIPVVGENIDNIIGITYVKDLARRALDHHEAETTERVEQHLRPATFVPEIKIAAELLKEMQRDQIHLAIVVDEYGGTAGIITIEDIIEEIVGEIADEYDDGVESFSWLNEEQTKARAKATLHIEDLAEELEIEIEAEDFEDVDTIGGLMAQKLGRVPITGSTVDLGGWSITSERPIGRRRRISSVLIEKLVEPVKDVE</sequence>
<dbReference type="FunFam" id="3.10.580.10:FF:000002">
    <property type="entry name" value="Magnesium/cobalt efflux protein CorC"/>
    <property type="match status" value="1"/>
</dbReference>
<organism evidence="12">
    <name type="scientific">freshwater metagenome</name>
    <dbReference type="NCBI Taxonomy" id="449393"/>
    <lineage>
        <taxon>unclassified sequences</taxon>
        <taxon>metagenomes</taxon>
        <taxon>ecological metagenomes</taxon>
    </lineage>
</organism>
<dbReference type="Pfam" id="PF00571">
    <property type="entry name" value="CBS"/>
    <property type="match status" value="2"/>
</dbReference>
<feature type="domain" description="CBS" evidence="10">
    <location>
        <begin position="269"/>
        <end position="326"/>
    </location>
</feature>
<dbReference type="EMBL" id="JNSK01000036">
    <property type="protein sequence ID" value="KGA17770.1"/>
    <property type="molecule type" value="Genomic_DNA"/>
</dbReference>
<dbReference type="Pfam" id="PF01595">
    <property type="entry name" value="CNNM"/>
    <property type="match status" value="1"/>
</dbReference>
<reference evidence="12" key="1">
    <citation type="submission" date="2014-05" db="EMBL/GenBank/DDBJ databases">
        <title>Key roles for freshwater Actinobacteria revealed by deep metagenomic sequencing.</title>
        <authorList>
            <person name="Ghai R."/>
            <person name="Mizuno C.M."/>
            <person name="Picazo A."/>
            <person name="Camacho A."/>
            <person name="Rodriguez-Valera F."/>
        </authorList>
    </citation>
    <scope>NUCLEOTIDE SEQUENCE</scope>
</reference>
<dbReference type="InterPro" id="IPR005170">
    <property type="entry name" value="Transptr-assoc_dom"/>
</dbReference>
<evidence type="ECO:0000256" key="4">
    <source>
        <dbReference type="ARBA" id="ARBA00022692"/>
    </source>
</evidence>
<feature type="domain" description="CBS" evidence="10">
    <location>
        <begin position="201"/>
        <end position="261"/>
    </location>
</feature>
<dbReference type="GO" id="GO:0005886">
    <property type="term" value="C:plasma membrane"/>
    <property type="evidence" value="ECO:0007669"/>
    <property type="project" value="UniProtKB-SubCell"/>
</dbReference>
<dbReference type="SUPFAM" id="SSF56176">
    <property type="entry name" value="FAD-binding/transporter-associated domain-like"/>
    <property type="match status" value="1"/>
</dbReference>